<protein>
    <recommendedName>
        <fullName evidence="3">N-acetyltransferase domain-containing protein</fullName>
    </recommendedName>
</protein>
<gene>
    <name evidence="1" type="ORF">C8Q69DRAFT_445914</name>
</gene>
<keyword evidence="2" id="KW-1185">Reference proteome</keyword>
<dbReference type="Proteomes" id="UP000283841">
    <property type="component" value="Unassembled WGS sequence"/>
</dbReference>
<dbReference type="AlphaFoldDB" id="A0A443HQB8"/>
<dbReference type="EMBL" id="RCNU01000008">
    <property type="protein sequence ID" value="RWQ94006.1"/>
    <property type="molecule type" value="Genomic_DNA"/>
</dbReference>
<evidence type="ECO:0000313" key="2">
    <source>
        <dbReference type="Proteomes" id="UP000283841"/>
    </source>
</evidence>
<evidence type="ECO:0008006" key="3">
    <source>
        <dbReference type="Google" id="ProtNLM"/>
    </source>
</evidence>
<dbReference type="RefSeq" id="XP_028483651.1">
    <property type="nucleotide sequence ID" value="XM_028629096.1"/>
</dbReference>
<sequence>MSRRRRSLLARAYELGHEILLFSDALPGGCCSHVRLSKERLRSEYIPEGIPCSYVRVFINGYLAGNAFACRWDHNGKTVCWVTQLVVHRDYRDRSITTVSLDFMKENAESITRASPVQYVRDATLRGRLFNPEDDSSLVSSVDTGFYVDHREPLEALAWVRESRDWPLGDLLEGHEFLLILEGRRPPRFQSRSAAQSRSA</sequence>
<proteinExistence type="predicted"/>
<dbReference type="STRING" id="264951.A0A443HQB8"/>
<name>A0A443HQB8_BYSSP</name>
<dbReference type="GeneID" id="39598373"/>
<accession>A0A443HQB8</accession>
<evidence type="ECO:0000313" key="1">
    <source>
        <dbReference type="EMBL" id="RWQ94006.1"/>
    </source>
</evidence>
<organism evidence="1 2">
    <name type="scientific">Byssochlamys spectabilis</name>
    <name type="common">Paecilomyces variotii</name>
    <dbReference type="NCBI Taxonomy" id="264951"/>
    <lineage>
        <taxon>Eukaryota</taxon>
        <taxon>Fungi</taxon>
        <taxon>Dikarya</taxon>
        <taxon>Ascomycota</taxon>
        <taxon>Pezizomycotina</taxon>
        <taxon>Eurotiomycetes</taxon>
        <taxon>Eurotiomycetidae</taxon>
        <taxon>Eurotiales</taxon>
        <taxon>Thermoascaceae</taxon>
        <taxon>Paecilomyces</taxon>
    </lineage>
</organism>
<dbReference type="VEuPathDB" id="FungiDB:C8Q69DRAFT_445914"/>
<reference evidence="1 2" key="1">
    <citation type="journal article" date="2018" name="Front. Microbiol.">
        <title>Genomic and genetic insights into a cosmopolitan fungus, Paecilomyces variotii (Eurotiales).</title>
        <authorList>
            <person name="Urquhart A.S."/>
            <person name="Mondo S.J."/>
            <person name="Makela M.R."/>
            <person name="Hane J.K."/>
            <person name="Wiebenga A."/>
            <person name="He G."/>
            <person name="Mihaltcheva S."/>
            <person name="Pangilinan J."/>
            <person name="Lipzen A."/>
            <person name="Barry K."/>
            <person name="de Vries R.P."/>
            <person name="Grigoriev I.V."/>
            <person name="Idnurm A."/>
        </authorList>
    </citation>
    <scope>NUCLEOTIDE SEQUENCE [LARGE SCALE GENOMIC DNA]</scope>
    <source>
        <strain evidence="1 2">CBS 101075</strain>
    </source>
</reference>
<comment type="caution">
    <text evidence="1">The sequence shown here is derived from an EMBL/GenBank/DDBJ whole genome shotgun (WGS) entry which is preliminary data.</text>
</comment>